<evidence type="ECO:0000313" key="3">
    <source>
        <dbReference type="Proteomes" id="UP000054248"/>
    </source>
</evidence>
<protein>
    <submittedName>
        <fullName evidence="2">Uncharacterized protein</fullName>
    </submittedName>
</protein>
<evidence type="ECO:0000256" key="1">
    <source>
        <dbReference type="SAM" id="MobiDB-lite"/>
    </source>
</evidence>
<dbReference type="Proteomes" id="UP000054248">
    <property type="component" value="Unassembled WGS sequence"/>
</dbReference>
<reference evidence="2 3" key="1">
    <citation type="submission" date="2014-04" db="EMBL/GenBank/DDBJ databases">
        <authorList>
            <consortium name="DOE Joint Genome Institute"/>
            <person name="Kuo A."/>
            <person name="Girlanda M."/>
            <person name="Perotto S."/>
            <person name="Kohler A."/>
            <person name="Nagy L.G."/>
            <person name="Floudas D."/>
            <person name="Copeland A."/>
            <person name="Barry K.W."/>
            <person name="Cichocki N."/>
            <person name="Veneault-Fourrey C."/>
            <person name="LaButti K."/>
            <person name="Lindquist E.A."/>
            <person name="Lipzen A."/>
            <person name="Lundell T."/>
            <person name="Morin E."/>
            <person name="Murat C."/>
            <person name="Sun H."/>
            <person name="Tunlid A."/>
            <person name="Henrissat B."/>
            <person name="Grigoriev I.V."/>
            <person name="Hibbett D.S."/>
            <person name="Martin F."/>
            <person name="Nordberg H.P."/>
            <person name="Cantor M.N."/>
            <person name="Hua S.X."/>
        </authorList>
    </citation>
    <scope>NUCLEOTIDE SEQUENCE [LARGE SCALE GENOMIC DNA]</scope>
    <source>
        <strain evidence="2 3">MUT 4182</strain>
    </source>
</reference>
<sequence>MLGANDDEDRAEHTASARSAPDRSHRPRVMAPILAHNGRTIASIRIPTGKNGRWAGNHLKAGYFQCYPVHGEDPVDSETSDLSILVGYRLGKSKIQFGVNMTGAQNGDCVYLALRTFWTRARGFLTHMWDPIPTNRTKRVTSSLLCTGPSSKG</sequence>
<dbReference type="HOGENOM" id="CLU_1714660_0_0_1"/>
<keyword evidence="3" id="KW-1185">Reference proteome</keyword>
<name>A0A0C3L2M3_9AGAM</name>
<feature type="region of interest" description="Disordered" evidence="1">
    <location>
        <begin position="1"/>
        <end position="27"/>
    </location>
</feature>
<accession>A0A0C3L2M3</accession>
<dbReference type="AlphaFoldDB" id="A0A0C3L2M3"/>
<reference evidence="3" key="2">
    <citation type="submission" date="2015-01" db="EMBL/GenBank/DDBJ databases">
        <title>Evolutionary Origins and Diversification of the Mycorrhizal Mutualists.</title>
        <authorList>
            <consortium name="DOE Joint Genome Institute"/>
            <consortium name="Mycorrhizal Genomics Consortium"/>
            <person name="Kohler A."/>
            <person name="Kuo A."/>
            <person name="Nagy L.G."/>
            <person name="Floudas D."/>
            <person name="Copeland A."/>
            <person name="Barry K.W."/>
            <person name="Cichocki N."/>
            <person name="Veneault-Fourrey C."/>
            <person name="LaButti K."/>
            <person name="Lindquist E.A."/>
            <person name="Lipzen A."/>
            <person name="Lundell T."/>
            <person name="Morin E."/>
            <person name="Murat C."/>
            <person name="Riley R."/>
            <person name="Ohm R."/>
            <person name="Sun H."/>
            <person name="Tunlid A."/>
            <person name="Henrissat B."/>
            <person name="Grigoriev I.V."/>
            <person name="Hibbett D.S."/>
            <person name="Martin F."/>
        </authorList>
    </citation>
    <scope>NUCLEOTIDE SEQUENCE [LARGE SCALE GENOMIC DNA]</scope>
    <source>
        <strain evidence="3">MUT 4182</strain>
    </source>
</reference>
<evidence type="ECO:0000313" key="2">
    <source>
        <dbReference type="EMBL" id="KIO15977.1"/>
    </source>
</evidence>
<proteinExistence type="predicted"/>
<organism evidence="2 3">
    <name type="scientific">Tulasnella calospora MUT 4182</name>
    <dbReference type="NCBI Taxonomy" id="1051891"/>
    <lineage>
        <taxon>Eukaryota</taxon>
        <taxon>Fungi</taxon>
        <taxon>Dikarya</taxon>
        <taxon>Basidiomycota</taxon>
        <taxon>Agaricomycotina</taxon>
        <taxon>Agaricomycetes</taxon>
        <taxon>Cantharellales</taxon>
        <taxon>Tulasnellaceae</taxon>
        <taxon>Tulasnella</taxon>
    </lineage>
</organism>
<dbReference type="EMBL" id="KN823726">
    <property type="protein sequence ID" value="KIO15977.1"/>
    <property type="molecule type" value="Genomic_DNA"/>
</dbReference>
<gene>
    <name evidence="2" type="ORF">M407DRAFT_13041</name>
</gene>
<feature type="compositionally biased region" description="Basic and acidic residues" evidence="1">
    <location>
        <begin position="10"/>
        <end position="24"/>
    </location>
</feature>